<dbReference type="Proteomes" id="UP001152622">
    <property type="component" value="Chromosome 21"/>
</dbReference>
<reference evidence="1" key="1">
    <citation type="journal article" date="2023" name="Science">
        <title>Genome structures resolve the early diversification of teleost fishes.</title>
        <authorList>
            <person name="Parey E."/>
            <person name="Louis A."/>
            <person name="Montfort J."/>
            <person name="Bouchez O."/>
            <person name="Roques C."/>
            <person name="Iampietro C."/>
            <person name="Lluch J."/>
            <person name="Castinel A."/>
            <person name="Donnadieu C."/>
            <person name="Desvignes T."/>
            <person name="Floi Bucao C."/>
            <person name="Jouanno E."/>
            <person name="Wen M."/>
            <person name="Mejri S."/>
            <person name="Dirks R."/>
            <person name="Jansen H."/>
            <person name="Henkel C."/>
            <person name="Chen W.J."/>
            <person name="Zahm M."/>
            <person name="Cabau C."/>
            <person name="Klopp C."/>
            <person name="Thompson A.W."/>
            <person name="Robinson-Rechavi M."/>
            <person name="Braasch I."/>
            <person name="Lecointre G."/>
            <person name="Bobe J."/>
            <person name="Postlethwait J.H."/>
            <person name="Berthelot C."/>
            <person name="Roest Crollius H."/>
            <person name="Guiguen Y."/>
        </authorList>
    </citation>
    <scope>NUCLEOTIDE SEQUENCE</scope>
    <source>
        <strain evidence="1">WJC10195</strain>
    </source>
</reference>
<evidence type="ECO:0000313" key="2">
    <source>
        <dbReference type="Proteomes" id="UP001152622"/>
    </source>
</evidence>
<gene>
    <name evidence="1" type="ORF">SKAU_G00408610</name>
</gene>
<dbReference type="EMBL" id="JAINUF010000021">
    <property type="protein sequence ID" value="KAJ8335222.1"/>
    <property type="molecule type" value="Genomic_DNA"/>
</dbReference>
<keyword evidence="2" id="KW-1185">Reference proteome</keyword>
<comment type="caution">
    <text evidence="1">The sequence shown here is derived from an EMBL/GenBank/DDBJ whole genome shotgun (WGS) entry which is preliminary data.</text>
</comment>
<organism evidence="1 2">
    <name type="scientific">Synaphobranchus kaupii</name>
    <name type="common">Kaup's arrowtooth eel</name>
    <dbReference type="NCBI Taxonomy" id="118154"/>
    <lineage>
        <taxon>Eukaryota</taxon>
        <taxon>Metazoa</taxon>
        <taxon>Chordata</taxon>
        <taxon>Craniata</taxon>
        <taxon>Vertebrata</taxon>
        <taxon>Euteleostomi</taxon>
        <taxon>Actinopterygii</taxon>
        <taxon>Neopterygii</taxon>
        <taxon>Teleostei</taxon>
        <taxon>Anguilliformes</taxon>
        <taxon>Synaphobranchidae</taxon>
        <taxon>Synaphobranchus</taxon>
    </lineage>
</organism>
<name>A0A9Q1ID43_SYNKA</name>
<proteinExistence type="predicted"/>
<protein>
    <submittedName>
        <fullName evidence="1">Uncharacterized protein</fullName>
    </submittedName>
</protein>
<dbReference type="AlphaFoldDB" id="A0A9Q1ID43"/>
<accession>A0A9Q1ID43</accession>
<sequence length="66" mass="6869">MRPGIVLHQEEPRAHCTSVSTTNVVTSVHDLWMLGLRALLGIGFLVTSRGSGVLSQRGACPAVGGA</sequence>
<evidence type="ECO:0000313" key="1">
    <source>
        <dbReference type="EMBL" id="KAJ8335222.1"/>
    </source>
</evidence>